<dbReference type="SUPFAM" id="SSF51735">
    <property type="entry name" value="NAD(P)-binding Rossmann-fold domains"/>
    <property type="match status" value="1"/>
</dbReference>
<dbReference type="Pfam" id="PF00106">
    <property type="entry name" value="adh_short"/>
    <property type="match status" value="1"/>
</dbReference>
<keyword evidence="5" id="KW-0472">Membrane</keyword>
<dbReference type="GO" id="GO:0016491">
    <property type="term" value="F:oxidoreductase activity"/>
    <property type="evidence" value="ECO:0007669"/>
    <property type="project" value="UniProtKB-KW"/>
</dbReference>
<dbReference type="InterPro" id="IPR036291">
    <property type="entry name" value="NAD(P)-bd_dom_sf"/>
</dbReference>
<comment type="caution">
    <text evidence="6">The sequence shown here is derived from an EMBL/GenBank/DDBJ whole genome shotgun (WGS) entry which is preliminary data.</text>
</comment>
<protein>
    <recommendedName>
        <fullName evidence="8">Short chain dehydrogenase</fullName>
    </recommendedName>
</protein>
<gene>
    <name evidence="6" type="ORF">D9613_011250</name>
</gene>
<dbReference type="PROSITE" id="PS00061">
    <property type="entry name" value="ADH_SHORT"/>
    <property type="match status" value="1"/>
</dbReference>
<dbReference type="CDD" id="cd05374">
    <property type="entry name" value="17beta-HSD-like_SDR_c"/>
    <property type="match status" value="1"/>
</dbReference>
<dbReference type="Gene3D" id="3.40.50.720">
    <property type="entry name" value="NAD(P)-binding Rossmann-like Domain"/>
    <property type="match status" value="1"/>
</dbReference>
<keyword evidence="7" id="KW-1185">Reference proteome</keyword>
<evidence type="ECO:0000256" key="2">
    <source>
        <dbReference type="ARBA" id="ARBA00022857"/>
    </source>
</evidence>
<dbReference type="InterPro" id="IPR020904">
    <property type="entry name" value="Sc_DH/Rdtase_CS"/>
</dbReference>
<keyword evidence="5" id="KW-1133">Transmembrane helix</keyword>
<evidence type="ECO:0000256" key="3">
    <source>
        <dbReference type="ARBA" id="ARBA00023002"/>
    </source>
</evidence>
<dbReference type="AlphaFoldDB" id="A0A8H4QRM9"/>
<feature type="transmembrane region" description="Helical" evidence="5">
    <location>
        <begin position="12"/>
        <end position="29"/>
    </location>
</feature>
<accession>A0A8H4QRM9</accession>
<proteinExistence type="inferred from homology"/>
<dbReference type="PRINTS" id="PR00080">
    <property type="entry name" value="SDRFAMILY"/>
</dbReference>
<evidence type="ECO:0000313" key="7">
    <source>
        <dbReference type="Proteomes" id="UP000521872"/>
    </source>
</evidence>
<evidence type="ECO:0000256" key="1">
    <source>
        <dbReference type="ARBA" id="ARBA00006484"/>
    </source>
</evidence>
<keyword evidence="5" id="KW-0812">Transmembrane</keyword>
<evidence type="ECO:0008006" key="8">
    <source>
        <dbReference type="Google" id="ProtNLM"/>
    </source>
</evidence>
<sequence>MRYKSRGRRDDRLNFLSFPLIRVYLAILHPTSAVAMSKQLVWVITGTSSGLGRDLTIAALKRGDKVIATGRARSISKLKDLEEQGANILELDVTSPIETLHEVTKKAVAIYGQVDVLVNNAGYILVGAMEENTPQETFDQFNTNVFGALNVTRAFLPYMREKRTGTIVWMGSLGGWKSTPYAGLYCTTKWALRGISETLHEEISPLGLRSICIDFGYFRTSFLQSEQRAPKVERISDYRKIGQRVEAALQAYNGKQPGDPKKGVELVLDLVRGEGEAAGRPLPVGIAFGSDAYNVAKTASEQALARLEEWKDVSFSTDFSS</sequence>
<evidence type="ECO:0000313" key="6">
    <source>
        <dbReference type="EMBL" id="KAF4615961.1"/>
    </source>
</evidence>
<dbReference type="Proteomes" id="UP000521872">
    <property type="component" value="Unassembled WGS sequence"/>
</dbReference>
<dbReference type="InterPro" id="IPR051911">
    <property type="entry name" value="SDR_oxidoreductase"/>
</dbReference>
<dbReference type="InterPro" id="IPR002347">
    <property type="entry name" value="SDR_fam"/>
</dbReference>
<reference evidence="6 7" key="1">
    <citation type="submission" date="2019-12" db="EMBL/GenBank/DDBJ databases">
        <authorList>
            <person name="Floudas D."/>
            <person name="Bentzer J."/>
            <person name="Ahren D."/>
            <person name="Johansson T."/>
            <person name="Persson P."/>
            <person name="Tunlid A."/>
        </authorList>
    </citation>
    <scope>NUCLEOTIDE SEQUENCE [LARGE SCALE GENOMIC DNA]</scope>
    <source>
        <strain evidence="6 7">CBS 102.39</strain>
    </source>
</reference>
<comment type="similarity">
    <text evidence="1 4">Belongs to the short-chain dehydrogenases/reductases (SDR) family.</text>
</comment>
<organism evidence="6 7">
    <name type="scientific">Agrocybe pediades</name>
    <dbReference type="NCBI Taxonomy" id="84607"/>
    <lineage>
        <taxon>Eukaryota</taxon>
        <taxon>Fungi</taxon>
        <taxon>Dikarya</taxon>
        <taxon>Basidiomycota</taxon>
        <taxon>Agaricomycotina</taxon>
        <taxon>Agaricomycetes</taxon>
        <taxon>Agaricomycetidae</taxon>
        <taxon>Agaricales</taxon>
        <taxon>Agaricineae</taxon>
        <taxon>Strophariaceae</taxon>
        <taxon>Agrocybe</taxon>
    </lineage>
</organism>
<dbReference type="PANTHER" id="PTHR43976:SF16">
    <property type="entry name" value="SHORT-CHAIN DEHYDROGENASE_REDUCTASE FAMILY PROTEIN"/>
    <property type="match status" value="1"/>
</dbReference>
<keyword evidence="3" id="KW-0560">Oxidoreductase</keyword>
<evidence type="ECO:0000256" key="4">
    <source>
        <dbReference type="RuleBase" id="RU000363"/>
    </source>
</evidence>
<dbReference type="EMBL" id="JAACJL010000032">
    <property type="protein sequence ID" value="KAF4615961.1"/>
    <property type="molecule type" value="Genomic_DNA"/>
</dbReference>
<dbReference type="PANTHER" id="PTHR43976">
    <property type="entry name" value="SHORT CHAIN DEHYDROGENASE"/>
    <property type="match status" value="1"/>
</dbReference>
<keyword evidence="2" id="KW-0521">NADP</keyword>
<dbReference type="PRINTS" id="PR00081">
    <property type="entry name" value="GDHRDH"/>
</dbReference>
<name>A0A8H4QRM9_9AGAR</name>
<evidence type="ECO:0000256" key="5">
    <source>
        <dbReference type="SAM" id="Phobius"/>
    </source>
</evidence>